<dbReference type="InterPro" id="IPR037518">
    <property type="entry name" value="MPN"/>
</dbReference>
<dbReference type="Proteomes" id="UP000019442">
    <property type="component" value="Chromosome"/>
</dbReference>
<keyword evidence="8" id="KW-1185">Reference proteome</keyword>
<dbReference type="GO" id="GO:0046872">
    <property type="term" value="F:metal ion binding"/>
    <property type="evidence" value="ECO:0007669"/>
    <property type="project" value="UniProtKB-KW"/>
</dbReference>
<dbReference type="OrthoDB" id="9804482at2"/>
<evidence type="ECO:0000256" key="1">
    <source>
        <dbReference type="ARBA" id="ARBA00022670"/>
    </source>
</evidence>
<evidence type="ECO:0000259" key="6">
    <source>
        <dbReference type="PROSITE" id="PS50249"/>
    </source>
</evidence>
<dbReference type="HOGENOM" id="CLU_073529_3_1_6"/>
<keyword evidence="1" id="KW-0645">Protease</keyword>
<dbReference type="PANTHER" id="PTHR30471">
    <property type="entry name" value="DNA REPAIR PROTEIN RADC"/>
    <property type="match status" value="1"/>
</dbReference>
<dbReference type="CDD" id="cd08071">
    <property type="entry name" value="MPN_DUF2466"/>
    <property type="match status" value="1"/>
</dbReference>
<evidence type="ECO:0000256" key="5">
    <source>
        <dbReference type="ARBA" id="ARBA00023049"/>
    </source>
</evidence>
<evidence type="ECO:0000256" key="4">
    <source>
        <dbReference type="ARBA" id="ARBA00022833"/>
    </source>
</evidence>
<dbReference type="RefSeq" id="WP_025281506.1">
    <property type="nucleotide sequence ID" value="NZ_CP007268.1"/>
</dbReference>
<keyword evidence="4" id="KW-0862">Zinc</keyword>
<gene>
    <name evidence="7" type="ORF">M911_07805</name>
</gene>
<dbReference type="NCBIfam" id="TIGR00608">
    <property type="entry name" value="radc"/>
    <property type="match status" value="1"/>
</dbReference>
<dbReference type="PANTHER" id="PTHR30471:SF3">
    <property type="entry name" value="UPF0758 PROTEIN YEES-RELATED"/>
    <property type="match status" value="1"/>
</dbReference>
<keyword evidence="3" id="KW-0378">Hydrolase</keyword>
<proteinExistence type="predicted"/>
<reference evidence="7 8" key="1">
    <citation type="journal article" date="2014" name="J Genomics">
        <title>Draft Genome Sequence of the Extremely Halophilic Phototrophic Purple Sulfur Bacterium Halorhodospira halochloris.</title>
        <authorList>
            <person name="Singh K.S."/>
            <person name="Kirksey J."/>
            <person name="Hoff W.D."/>
            <person name="Deole R."/>
        </authorList>
    </citation>
    <scope>NUCLEOTIDE SEQUENCE [LARGE SCALE GENOMIC DNA]</scope>
    <source>
        <strain evidence="7 8">A</strain>
    </source>
</reference>
<evidence type="ECO:0000256" key="3">
    <source>
        <dbReference type="ARBA" id="ARBA00022801"/>
    </source>
</evidence>
<dbReference type="PROSITE" id="PS01302">
    <property type="entry name" value="UPF0758"/>
    <property type="match status" value="1"/>
</dbReference>
<accession>W8KH20</accession>
<dbReference type="SUPFAM" id="SSF102712">
    <property type="entry name" value="JAB1/MPN domain"/>
    <property type="match status" value="1"/>
</dbReference>
<dbReference type="PATRIC" id="fig|1354791.3.peg.2014"/>
<dbReference type="PROSITE" id="PS50249">
    <property type="entry name" value="MPN"/>
    <property type="match status" value="1"/>
</dbReference>
<dbReference type="GO" id="GO:0008237">
    <property type="term" value="F:metallopeptidase activity"/>
    <property type="evidence" value="ECO:0007669"/>
    <property type="project" value="UniProtKB-KW"/>
</dbReference>
<sequence>MSEAISIIELSDDQVVDYATGILESRLKDRVCEEAHEPFTSPALVRQFLHLKLGALEHEMFAVLFLDNKHRLISYQEMFRGTIDAASVHPREVVKEALRHNAAAVIVAHNHPSGVTEPSRSDLMITERLKEALSLVEVRALDHIVVGHQAADAVSFAERGLL</sequence>
<dbReference type="EMBL" id="CP007268">
    <property type="protein sequence ID" value="AHK79079.1"/>
    <property type="molecule type" value="Genomic_DNA"/>
</dbReference>
<dbReference type="AlphaFoldDB" id="W8KH20"/>
<evidence type="ECO:0000256" key="2">
    <source>
        <dbReference type="ARBA" id="ARBA00022723"/>
    </source>
</evidence>
<name>W8KH20_9GAMM</name>
<dbReference type="InterPro" id="IPR025657">
    <property type="entry name" value="RadC_JAB"/>
</dbReference>
<protein>
    <submittedName>
        <fullName evidence="7">DNA repair protein RadC</fullName>
    </submittedName>
</protein>
<reference evidence="8" key="2">
    <citation type="submission" date="2014-02" db="EMBL/GenBank/DDBJ databases">
        <title>Draft Genome Sequence of extremely halophilic bacteria Halorhodospira halochloris.</title>
        <authorList>
            <person name="Singh K.S."/>
        </authorList>
    </citation>
    <scope>NUCLEOTIDE SEQUENCE [LARGE SCALE GENOMIC DNA]</scope>
    <source>
        <strain evidence="8">A</strain>
    </source>
</reference>
<evidence type="ECO:0000313" key="8">
    <source>
        <dbReference type="Proteomes" id="UP000019442"/>
    </source>
</evidence>
<dbReference type="InterPro" id="IPR001405">
    <property type="entry name" value="UPF0758"/>
</dbReference>
<dbReference type="GO" id="GO:0006508">
    <property type="term" value="P:proteolysis"/>
    <property type="evidence" value="ECO:0007669"/>
    <property type="project" value="UniProtKB-KW"/>
</dbReference>
<dbReference type="KEGG" id="hhc:M911_07805"/>
<dbReference type="Pfam" id="PF04002">
    <property type="entry name" value="RadC"/>
    <property type="match status" value="1"/>
</dbReference>
<dbReference type="InterPro" id="IPR020891">
    <property type="entry name" value="UPF0758_CS"/>
</dbReference>
<evidence type="ECO:0000313" key="7">
    <source>
        <dbReference type="EMBL" id="AHK79079.1"/>
    </source>
</evidence>
<organism evidence="7 8">
    <name type="scientific">Ectothiorhodospira haloalkaliphila</name>
    <dbReference type="NCBI Taxonomy" id="421628"/>
    <lineage>
        <taxon>Bacteria</taxon>
        <taxon>Pseudomonadati</taxon>
        <taxon>Pseudomonadota</taxon>
        <taxon>Gammaproteobacteria</taxon>
        <taxon>Chromatiales</taxon>
        <taxon>Ectothiorhodospiraceae</taxon>
        <taxon>Ectothiorhodospira</taxon>
    </lineage>
</organism>
<keyword evidence="5" id="KW-0482">Metalloprotease</keyword>
<keyword evidence="2" id="KW-0479">Metal-binding</keyword>
<feature type="domain" description="MPN" evidence="6">
    <location>
        <begin position="38"/>
        <end position="162"/>
    </location>
</feature>
<dbReference type="Gene3D" id="3.40.140.10">
    <property type="entry name" value="Cytidine Deaminase, domain 2"/>
    <property type="match status" value="1"/>
</dbReference>